<reference evidence="2 4" key="1">
    <citation type="submission" date="2015-07" db="EMBL/GenBank/DDBJ databases">
        <title>Draft Genome Sequence of Streptomyces antibioticus, IMRU 3720 reveals insights in the evolution of actinomycin biosynthetic gene clusters in Streptomyces.</title>
        <authorList>
            <person name="Crnovcic I."/>
            <person name="Ruckert C."/>
            <person name="Kalinowksi J."/>
            <person name="Keller U."/>
        </authorList>
    </citation>
    <scope>NUCLEOTIDE SEQUENCE [LARGE SCALE GENOMIC DNA]</scope>
    <source>
        <strain evidence="2 4">DSM 41481</strain>
    </source>
</reference>
<name>A0AAE7CIX3_STRAT</name>
<sequence length="236" mass="24248">MVDEVVEPEKGMRAGTQVVAAVVLVGGVAGLMWALAGALPQGAAEDERPAACSTSTTEPPPPELRVPGVVSGDRLCTALNRPDLASLLGTPQEHTETADGHDFAFELAAGSKIAIPEATVTLDTYSVKITATYDGLPVEGSEDLLGGGAESRTFLGHPAVLYSNPTIAFKVDLGGGDAETGPGGIARSLLVAQDAKDGGGSYEIAIWRQDDVLPDDAALLRVAEKVLPTLPGWSHA</sequence>
<gene>
    <name evidence="2" type="ORF">AFM16_03795</name>
    <name evidence="3" type="ORF">HCX60_03995</name>
</gene>
<evidence type="ECO:0000256" key="1">
    <source>
        <dbReference type="SAM" id="Phobius"/>
    </source>
</evidence>
<dbReference type="Proteomes" id="UP000502504">
    <property type="component" value="Chromosome"/>
</dbReference>
<keyword evidence="1" id="KW-1133">Transmembrane helix</keyword>
<keyword evidence="1" id="KW-0812">Transmembrane</keyword>
<dbReference type="EMBL" id="CP050692">
    <property type="protein sequence ID" value="QIT42787.1"/>
    <property type="molecule type" value="Genomic_DNA"/>
</dbReference>
<proteinExistence type="predicted"/>
<dbReference type="Pfam" id="PF19721">
    <property type="entry name" value="DUF6215"/>
    <property type="match status" value="1"/>
</dbReference>
<dbReference type="Proteomes" id="UP000190306">
    <property type="component" value="Chromosome"/>
</dbReference>
<reference evidence="3 5" key="2">
    <citation type="submission" date="2020-03" db="EMBL/GenBank/DDBJ databases">
        <title>Is there a link between lipid content and antibiotic production in Streptomyces?</title>
        <authorList>
            <person name="David M."/>
            <person name="Lejeune C."/>
            <person name="Abreu S."/>
            <person name="Thibessard A."/>
            <person name="Leblond P."/>
            <person name="Chaminade P."/>
            <person name="Virolle M.-J."/>
        </authorList>
    </citation>
    <scope>NUCLEOTIDE SEQUENCE [LARGE SCALE GENOMIC DNA]</scope>
    <source>
        <strain evidence="3 5">DSM 41481</strain>
    </source>
</reference>
<evidence type="ECO:0000313" key="3">
    <source>
        <dbReference type="EMBL" id="QIT42787.1"/>
    </source>
</evidence>
<evidence type="ECO:0000313" key="2">
    <source>
        <dbReference type="EMBL" id="OOQ55148.1"/>
    </source>
</evidence>
<evidence type="ECO:0000313" key="4">
    <source>
        <dbReference type="Proteomes" id="UP000190306"/>
    </source>
</evidence>
<dbReference type="InterPro" id="IPR046187">
    <property type="entry name" value="DUF6215"/>
</dbReference>
<dbReference type="EMBL" id="LHQL01000001">
    <property type="protein sequence ID" value="OOQ55148.1"/>
    <property type="molecule type" value="Genomic_DNA"/>
</dbReference>
<dbReference type="AlphaFoldDB" id="A0AAE7CIX3"/>
<keyword evidence="4" id="KW-1185">Reference proteome</keyword>
<organism evidence="3 5">
    <name type="scientific">Streptomyces antibioticus</name>
    <dbReference type="NCBI Taxonomy" id="1890"/>
    <lineage>
        <taxon>Bacteria</taxon>
        <taxon>Bacillati</taxon>
        <taxon>Actinomycetota</taxon>
        <taxon>Actinomycetes</taxon>
        <taxon>Kitasatosporales</taxon>
        <taxon>Streptomycetaceae</taxon>
        <taxon>Streptomyces</taxon>
    </lineage>
</organism>
<keyword evidence="1" id="KW-0472">Membrane</keyword>
<feature type="transmembrane region" description="Helical" evidence="1">
    <location>
        <begin position="18"/>
        <end position="39"/>
    </location>
</feature>
<accession>A0AAE7CIX3</accession>
<dbReference type="RefSeq" id="WP_078632404.1">
    <property type="nucleotide sequence ID" value="NZ_CM007717.1"/>
</dbReference>
<protein>
    <submittedName>
        <fullName evidence="3">Uncharacterized protein</fullName>
    </submittedName>
</protein>
<evidence type="ECO:0000313" key="5">
    <source>
        <dbReference type="Proteomes" id="UP000502504"/>
    </source>
</evidence>